<dbReference type="EMBL" id="CP097506">
    <property type="protein sequence ID" value="URD95146.1"/>
    <property type="molecule type" value="Genomic_DNA"/>
</dbReference>
<sequence>MVCVSSVLSHLFFIHHPCCKSSRYSVVISTDAEKRKQMPSWLRPNSHLQTYLGHL</sequence>
<gene>
    <name evidence="1" type="ORF">MUK42_29960</name>
</gene>
<organism evidence="1 2">
    <name type="scientific">Musa troglodytarum</name>
    <name type="common">fe'i banana</name>
    <dbReference type="NCBI Taxonomy" id="320322"/>
    <lineage>
        <taxon>Eukaryota</taxon>
        <taxon>Viridiplantae</taxon>
        <taxon>Streptophyta</taxon>
        <taxon>Embryophyta</taxon>
        <taxon>Tracheophyta</taxon>
        <taxon>Spermatophyta</taxon>
        <taxon>Magnoliopsida</taxon>
        <taxon>Liliopsida</taxon>
        <taxon>Zingiberales</taxon>
        <taxon>Musaceae</taxon>
        <taxon>Musa</taxon>
    </lineage>
</organism>
<accession>A0A9E7JWP6</accession>
<evidence type="ECO:0000313" key="1">
    <source>
        <dbReference type="EMBL" id="URD95146.1"/>
    </source>
</evidence>
<dbReference type="AlphaFoldDB" id="A0A9E7JWP6"/>
<reference evidence="1" key="1">
    <citation type="submission" date="2022-05" db="EMBL/GenBank/DDBJ databases">
        <title>The Musa troglodytarum L. genome provides insights into the mechanism of non-climacteric behaviour and enrichment of carotenoids.</title>
        <authorList>
            <person name="Wang J."/>
        </authorList>
    </citation>
    <scope>NUCLEOTIDE SEQUENCE</scope>
    <source>
        <tissue evidence="1">Leaf</tissue>
    </source>
</reference>
<proteinExistence type="predicted"/>
<keyword evidence="2" id="KW-1185">Reference proteome</keyword>
<evidence type="ECO:0000313" key="2">
    <source>
        <dbReference type="Proteomes" id="UP001055439"/>
    </source>
</evidence>
<name>A0A9E7JWP6_9LILI</name>
<dbReference type="Proteomes" id="UP001055439">
    <property type="component" value="Chromosome 4"/>
</dbReference>
<protein>
    <submittedName>
        <fullName evidence="1">Uncharacterized protein</fullName>
    </submittedName>
</protein>